<dbReference type="InterPro" id="IPR040131">
    <property type="entry name" value="MnmG_N"/>
</dbReference>
<dbReference type="Gene3D" id="3.50.50.60">
    <property type="entry name" value="FAD/NAD(P)-binding domain"/>
    <property type="match status" value="2"/>
</dbReference>
<keyword evidence="13" id="KW-1185">Reference proteome</keyword>
<feature type="binding site" evidence="10">
    <location>
        <begin position="9"/>
        <end position="14"/>
    </location>
    <ligand>
        <name>FAD</name>
        <dbReference type="ChEBI" id="CHEBI:57692"/>
    </ligand>
</feature>
<gene>
    <name evidence="10" type="primary">trmFO</name>
    <name evidence="12" type="ORF">LX24_00196</name>
</gene>
<dbReference type="GO" id="GO:0047151">
    <property type="term" value="F:tRNA (uracil(54)-C5)-methyltransferase activity, 5,10-methylenetetrahydrofolate-dependent"/>
    <property type="evidence" value="ECO:0007669"/>
    <property type="project" value="UniProtKB-UniRule"/>
</dbReference>
<keyword evidence="2 10" id="KW-0963">Cytoplasm</keyword>
<name>A0A5S4ZY18_9FIRM</name>
<protein>
    <recommendedName>
        <fullName evidence="10">Methylenetetrahydrofolate--tRNA-(uracil-5-)-methyltransferase TrmFO</fullName>
        <ecNumber evidence="10">2.1.1.74</ecNumber>
    </recommendedName>
    <alternativeName>
        <fullName evidence="10">Folate-dependent tRNA (uracil-5-)-methyltransferase</fullName>
    </alternativeName>
    <alternativeName>
        <fullName evidence="10">Folate-dependent tRNA(M-5-U54)-methyltransferase</fullName>
    </alternativeName>
</protein>
<dbReference type="EC" id="2.1.1.74" evidence="10"/>
<evidence type="ECO:0000256" key="6">
    <source>
        <dbReference type="ARBA" id="ARBA00022694"/>
    </source>
</evidence>
<dbReference type="Proteomes" id="UP000323166">
    <property type="component" value="Unassembled WGS sequence"/>
</dbReference>
<keyword evidence="7 10" id="KW-0274">FAD</keyword>
<dbReference type="FunFam" id="3.50.50.60:FF:000035">
    <property type="entry name" value="Methylenetetrahydrofolate--tRNA-(uracil-5-)-methyltransferase TrmFO"/>
    <property type="match status" value="1"/>
</dbReference>
<accession>A0A5S4ZY18</accession>
<evidence type="ECO:0000259" key="11">
    <source>
        <dbReference type="Pfam" id="PF01134"/>
    </source>
</evidence>
<dbReference type="InterPro" id="IPR004417">
    <property type="entry name" value="TrmFO"/>
</dbReference>
<dbReference type="InterPro" id="IPR002218">
    <property type="entry name" value="MnmG-rel"/>
</dbReference>
<dbReference type="RefSeq" id="WP_166510268.1">
    <property type="nucleotide sequence ID" value="NZ_VNHM01000001.1"/>
</dbReference>
<comment type="caution">
    <text evidence="12">The sequence shown here is derived from an EMBL/GenBank/DDBJ whole genome shotgun (WGS) entry which is preliminary data.</text>
</comment>
<dbReference type="PANTHER" id="PTHR11806:SF2">
    <property type="entry name" value="METHYLENETETRAHYDROFOLATE--TRNA-(URACIL-5-)-METHYLTRANSFERASE TRMFO"/>
    <property type="match status" value="1"/>
</dbReference>
<dbReference type="NCBIfam" id="NF003739">
    <property type="entry name" value="PRK05335.1"/>
    <property type="match status" value="1"/>
</dbReference>
<proteinExistence type="inferred from homology"/>
<evidence type="ECO:0000256" key="9">
    <source>
        <dbReference type="ARBA" id="ARBA00023027"/>
    </source>
</evidence>
<keyword evidence="6 10" id="KW-0819">tRNA processing</keyword>
<evidence type="ECO:0000256" key="2">
    <source>
        <dbReference type="ARBA" id="ARBA00022490"/>
    </source>
</evidence>
<evidence type="ECO:0000256" key="4">
    <source>
        <dbReference type="ARBA" id="ARBA00022630"/>
    </source>
</evidence>
<keyword evidence="9 10" id="KW-0520">NAD</keyword>
<dbReference type="GO" id="GO:0002098">
    <property type="term" value="P:tRNA wobble uridine modification"/>
    <property type="evidence" value="ECO:0007669"/>
    <property type="project" value="TreeGrafter"/>
</dbReference>
<evidence type="ECO:0000256" key="1">
    <source>
        <dbReference type="ARBA" id="ARBA00001974"/>
    </source>
</evidence>
<evidence type="ECO:0000256" key="7">
    <source>
        <dbReference type="ARBA" id="ARBA00022827"/>
    </source>
</evidence>
<dbReference type="GO" id="GO:0005829">
    <property type="term" value="C:cytosol"/>
    <property type="evidence" value="ECO:0007669"/>
    <property type="project" value="TreeGrafter"/>
</dbReference>
<dbReference type="GO" id="GO:0050660">
    <property type="term" value="F:flavin adenine dinucleotide binding"/>
    <property type="evidence" value="ECO:0007669"/>
    <property type="project" value="UniProtKB-UniRule"/>
</dbReference>
<evidence type="ECO:0000313" key="13">
    <source>
        <dbReference type="Proteomes" id="UP000323166"/>
    </source>
</evidence>
<keyword evidence="3 10" id="KW-0489">Methyltransferase</keyword>
<evidence type="ECO:0000256" key="10">
    <source>
        <dbReference type="HAMAP-Rule" id="MF_01037"/>
    </source>
</evidence>
<dbReference type="EMBL" id="VNHM01000001">
    <property type="protein sequence ID" value="TYO97912.1"/>
    <property type="molecule type" value="Genomic_DNA"/>
</dbReference>
<comment type="cofactor">
    <cofactor evidence="1 10">
        <name>FAD</name>
        <dbReference type="ChEBI" id="CHEBI:57692"/>
    </cofactor>
</comment>
<comment type="catalytic activity">
    <reaction evidence="10">
        <text>uridine(54) in tRNA + (6R)-5,10-methylene-5,6,7,8-tetrahydrofolate + NADH + H(+) = 5-methyluridine(54) in tRNA + (6S)-5,6,7,8-tetrahydrofolate + NAD(+)</text>
        <dbReference type="Rhea" id="RHEA:16873"/>
        <dbReference type="Rhea" id="RHEA-COMP:10167"/>
        <dbReference type="Rhea" id="RHEA-COMP:10193"/>
        <dbReference type="ChEBI" id="CHEBI:15378"/>
        <dbReference type="ChEBI" id="CHEBI:15636"/>
        <dbReference type="ChEBI" id="CHEBI:57453"/>
        <dbReference type="ChEBI" id="CHEBI:57540"/>
        <dbReference type="ChEBI" id="CHEBI:57945"/>
        <dbReference type="ChEBI" id="CHEBI:65315"/>
        <dbReference type="ChEBI" id="CHEBI:74447"/>
        <dbReference type="EC" id="2.1.1.74"/>
    </reaction>
</comment>
<comment type="similarity">
    <text evidence="10">Belongs to the MnmG family. TrmFO subfamily.</text>
</comment>
<comment type="catalytic activity">
    <reaction evidence="10">
        <text>uridine(54) in tRNA + (6R)-5,10-methylene-5,6,7,8-tetrahydrofolate + NADPH + H(+) = 5-methyluridine(54) in tRNA + (6S)-5,6,7,8-tetrahydrofolate + NADP(+)</text>
        <dbReference type="Rhea" id="RHEA:62372"/>
        <dbReference type="Rhea" id="RHEA-COMP:10167"/>
        <dbReference type="Rhea" id="RHEA-COMP:10193"/>
        <dbReference type="ChEBI" id="CHEBI:15378"/>
        <dbReference type="ChEBI" id="CHEBI:15636"/>
        <dbReference type="ChEBI" id="CHEBI:57453"/>
        <dbReference type="ChEBI" id="CHEBI:57783"/>
        <dbReference type="ChEBI" id="CHEBI:58349"/>
        <dbReference type="ChEBI" id="CHEBI:65315"/>
        <dbReference type="ChEBI" id="CHEBI:74447"/>
        <dbReference type="EC" id="2.1.1.74"/>
    </reaction>
</comment>
<keyword evidence="8 10" id="KW-0521">NADP</keyword>
<keyword evidence="4 10" id="KW-0285">Flavoprotein</keyword>
<dbReference type="InterPro" id="IPR020595">
    <property type="entry name" value="MnmG-rel_CS"/>
</dbReference>
<dbReference type="Pfam" id="PF01134">
    <property type="entry name" value="GIDA"/>
    <property type="match status" value="1"/>
</dbReference>
<sequence>MQKPLIVIGAGLAGSEAAWQAACRGVPVRLYEMRPEKNTPAHQTGYFAELVCSNSLRARALENAVGLLKEEMRRVGSIIMRCADRNSVPAGGALAVDRESFARDVTSMLERHPQITVCREECTDITNGVVLVASGPLTSDLLADKIREFTGHEYLYFHDAVAPIVSLESINMDKVFWASRYDKGEDDYLNCPMNEDEYTDFQQALAAAERAPRKDFEQEINFEGCMPIEVLARRGRDTMRYGPLKPVGLTDPRTGKRPYAVVQLRRDNAAGTMLNIVGFQTHLKWSEQKRVFSMIPGLEQAEFVRYGVMHRNTYINSPVLLKPTYQCKLKEDLFFAGQLTGVEGYVESAASGLVAGINAAMLLKGLKPLVWPHQTAHGALARYITSADARHFQPMNITFGLFPPLEEKIRDKKKRYAMYAARALENLKQFKEELLHCHKYCED</sequence>
<dbReference type="GO" id="GO:0030488">
    <property type="term" value="P:tRNA methylation"/>
    <property type="evidence" value="ECO:0007669"/>
    <property type="project" value="TreeGrafter"/>
</dbReference>
<comment type="function">
    <text evidence="10">Catalyzes the folate-dependent formation of 5-methyl-uridine at position 54 (M-5-U54) in all tRNAs.</text>
</comment>
<keyword evidence="5 10" id="KW-0808">Transferase</keyword>
<evidence type="ECO:0000256" key="3">
    <source>
        <dbReference type="ARBA" id="ARBA00022603"/>
    </source>
</evidence>
<feature type="domain" description="MnmG N-terminal" evidence="11">
    <location>
        <begin position="5"/>
        <end position="365"/>
    </location>
</feature>
<comment type="subcellular location">
    <subcellularLocation>
        <location evidence="10">Cytoplasm</location>
    </subcellularLocation>
</comment>
<organism evidence="12 13">
    <name type="scientific">Desulfallas thermosapovorans DSM 6562</name>
    <dbReference type="NCBI Taxonomy" id="1121431"/>
    <lineage>
        <taxon>Bacteria</taxon>
        <taxon>Bacillati</taxon>
        <taxon>Bacillota</taxon>
        <taxon>Clostridia</taxon>
        <taxon>Eubacteriales</taxon>
        <taxon>Desulfallaceae</taxon>
        <taxon>Desulfallas</taxon>
    </lineage>
</organism>
<evidence type="ECO:0000256" key="8">
    <source>
        <dbReference type="ARBA" id="ARBA00022857"/>
    </source>
</evidence>
<dbReference type="NCBIfam" id="TIGR00137">
    <property type="entry name" value="gid_trmFO"/>
    <property type="match status" value="1"/>
</dbReference>
<dbReference type="AlphaFoldDB" id="A0A5S4ZY18"/>
<dbReference type="SUPFAM" id="SSF51905">
    <property type="entry name" value="FAD/NAD(P)-binding domain"/>
    <property type="match status" value="1"/>
</dbReference>
<dbReference type="InterPro" id="IPR036188">
    <property type="entry name" value="FAD/NAD-bd_sf"/>
</dbReference>
<evidence type="ECO:0000313" key="12">
    <source>
        <dbReference type="EMBL" id="TYO97912.1"/>
    </source>
</evidence>
<reference evidence="12 13" key="1">
    <citation type="submission" date="2019-07" db="EMBL/GenBank/DDBJ databases">
        <title>Genomic Encyclopedia of Type Strains, Phase I: the one thousand microbial genomes (KMG-I) project.</title>
        <authorList>
            <person name="Kyrpides N."/>
        </authorList>
    </citation>
    <scope>NUCLEOTIDE SEQUENCE [LARGE SCALE GENOMIC DNA]</scope>
    <source>
        <strain evidence="12 13">DSM 6562</strain>
    </source>
</reference>
<evidence type="ECO:0000256" key="5">
    <source>
        <dbReference type="ARBA" id="ARBA00022679"/>
    </source>
</evidence>
<dbReference type="PANTHER" id="PTHR11806">
    <property type="entry name" value="GLUCOSE INHIBITED DIVISION PROTEIN A"/>
    <property type="match status" value="1"/>
</dbReference>
<dbReference type="HAMAP" id="MF_01037">
    <property type="entry name" value="TrmFO"/>
    <property type="match status" value="1"/>
</dbReference>
<dbReference type="PROSITE" id="PS01281">
    <property type="entry name" value="GIDA_2"/>
    <property type="match status" value="1"/>
</dbReference>